<evidence type="ECO:0000313" key="1">
    <source>
        <dbReference type="EMBL" id="OWK50529.1"/>
    </source>
</evidence>
<comment type="caution">
    <text evidence="1">The sequence shown here is derived from an EMBL/GenBank/DDBJ whole genome shotgun (WGS) entry which is preliminary data.</text>
</comment>
<proteinExistence type="predicted"/>
<sequence>MLPSSSRSARARPAGVV</sequence>
<dbReference type="AlphaFoldDB" id="A0A218U9W8"/>
<evidence type="ECO:0000313" key="2">
    <source>
        <dbReference type="Proteomes" id="UP000197619"/>
    </source>
</evidence>
<dbReference type="EMBL" id="MUZQ01000530">
    <property type="protein sequence ID" value="OWK50529.1"/>
    <property type="molecule type" value="Genomic_DNA"/>
</dbReference>
<gene>
    <name evidence="1" type="ORF">RLOC_00005227</name>
</gene>
<keyword evidence="2" id="KW-1185">Reference proteome</keyword>
<organism evidence="1 2">
    <name type="scientific">Lonchura striata</name>
    <name type="common">white-rumped munia</name>
    <dbReference type="NCBI Taxonomy" id="40157"/>
    <lineage>
        <taxon>Eukaryota</taxon>
        <taxon>Metazoa</taxon>
        <taxon>Chordata</taxon>
        <taxon>Craniata</taxon>
        <taxon>Vertebrata</taxon>
        <taxon>Euteleostomi</taxon>
        <taxon>Archelosauria</taxon>
        <taxon>Archosauria</taxon>
        <taxon>Dinosauria</taxon>
        <taxon>Saurischia</taxon>
        <taxon>Theropoda</taxon>
        <taxon>Coelurosauria</taxon>
        <taxon>Aves</taxon>
        <taxon>Neognathae</taxon>
        <taxon>Neoaves</taxon>
        <taxon>Telluraves</taxon>
        <taxon>Australaves</taxon>
        <taxon>Passeriformes</taxon>
        <taxon>Passeroidea</taxon>
        <taxon>Estrildidae</taxon>
        <taxon>Estrildinae</taxon>
        <taxon>Lonchura</taxon>
    </lineage>
</organism>
<protein>
    <submittedName>
        <fullName evidence="1">Uncharacterized protein</fullName>
    </submittedName>
</protein>
<reference evidence="1 2" key="1">
    <citation type="submission" date="2017-05" db="EMBL/GenBank/DDBJ databases">
        <title>Genome of assembly of the Bengalese finch, Lonchura striata domestica.</title>
        <authorList>
            <person name="Colquitt B.M."/>
            <person name="Brainard M.S."/>
        </authorList>
    </citation>
    <scope>NUCLEOTIDE SEQUENCE [LARGE SCALE GENOMIC DNA]</scope>
    <source>
        <strain evidence="1">White83orange57</strain>
    </source>
</reference>
<name>A0A218U9W8_9PASE</name>
<dbReference type="Proteomes" id="UP000197619">
    <property type="component" value="Unassembled WGS sequence"/>
</dbReference>
<accession>A0A218U9W8</accession>